<dbReference type="PANTHER" id="PTHR45588:SF1">
    <property type="entry name" value="WW DOMAIN-CONTAINING PROTEIN"/>
    <property type="match status" value="1"/>
</dbReference>
<dbReference type="Gene3D" id="1.25.40.10">
    <property type="entry name" value="Tetratricopeptide repeat domain"/>
    <property type="match status" value="2"/>
</dbReference>
<dbReference type="InterPro" id="IPR013105">
    <property type="entry name" value="TPR_2"/>
</dbReference>
<evidence type="ECO:0000256" key="2">
    <source>
        <dbReference type="ARBA" id="ARBA00022803"/>
    </source>
</evidence>
<evidence type="ECO:0000313" key="5">
    <source>
        <dbReference type="Proteomes" id="UP001058860"/>
    </source>
</evidence>
<feature type="repeat" description="TPR" evidence="3">
    <location>
        <begin position="22"/>
        <end position="55"/>
    </location>
</feature>
<dbReference type="PANTHER" id="PTHR45588">
    <property type="entry name" value="TPR DOMAIN-CONTAINING PROTEIN"/>
    <property type="match status" value="1"/>
</dbReference>
<keyword evidence="2 3" id="KW-0802">TPR repeat</keyword>
<dbReference type="Proteomes" id="UP001058860">
    <property type="component" value="Chromosome"/>
</dbReference>
<evidence type="ECO:0000313" key="4">
    <source>
        <dbReference type="EMBL" id="UUY04624.1"/>
    </source>
</evidence>
<organism evidence="4 5">
    <name type="scientific">Svornostia abyssi</name>
    <dbReference type="NCBI Taxonomy" id="2898438"/>
    <lineage>
        <taxon>Bacteria</taxon>
        <taxon>Bacillati</taxon>
        <taxon>Actinomycetota</taxon>
        <taxon>Thermoleophilia</taxon>
        <taxon>Solirubrobacterales</taxon>
        <taxon>Baekduiaceae</taxon>
        <taxon>Svornostia</taxon>
    </lineage>
</organism>
<evidence type="ECO:0000256" key="3">
    <source>
        <dbReference type="PROSITE-ProRule" id="PRU00339"/>
    </source>
</evidence>
<dbReference type="SUPFAM" id="SSF48452">
    <property type="entry name" value="TPR-like"/>
    <property type="match status" value="2"/>
</dbReference>
<protein>
    <submittedName>
        <fullName evidence="4">Tetratricopeptide repeat protein</fullName>
    </submittedName>
</protein>
<keyword evidence="1" id="KW-0677">Repeat</keyword>
<dbReference type="RefSeq" id="WP_353865098.1">
    <property type="nucleotide sequence ID" value="NZ_CP088295.1"/>
</dbReference>
<sequence length="551" mass="61193">MSTYPYDLGSHTRTTSTTSPAAQAWFDRGLVWCYAFNHEEAIRCFERAAADDPGFALAHWGIAYAVGPNYNKDWEVFPDEDLRTSLRRAHQEVMTARDLAANASPVERDLVEALCARFPAADPVDDFVPWKLAYADAMAQVHAAHPDDLDVLAIYADALMTLSAWQLWDVATGQPAEGARTLEIKALLDAALERPGAMEHPGLLHLYVHLMEMSPTPEAALPAADALRGLVPDGGHLLHMPTHIDVLVGDYEQVIRWNTEAIAADDRYAEREGPLNFYSLYRAHDHHFRIYGAMFSAQLGVALEAATALEGLVTEELLRIETMPMADWLEGFAPMRLHVLVRFGRWDELIATPLPHDRELWATTTAMTHYARGVAHAASERVAEAEAERELFRAAVARVPESRYLFNNTCLDILAIAGAMLDGEVAYRRGDYDTAFADLRRAIDLDDTLPYDEPWGWMQPTRHAYGALLLEQGHVEEAAAVYAADLGVDATLGRPRQHPNNVWSLHGYHECLGRLGRGEEAAVVKQQLDLATARADIPIKASCFCRLHTAA</sequence>
<dbReference type="InterPro" id="IPR011990">
    <property type="entry name" value="TPR-like_helical_dom_sf"/>
</dbReference>
<name>A0ABY5PJ22_9ACTN</name>
<accession>A0ABY5PJ22</accession>
<gene>
    <name evidence="4" type="ORF">LRS13_03555</name>
</gene>
<dbReference type="InterPro" id="IPR019734">
    <property type="entry name" value="TPR_rpt"/>
</dbReference>
<proteinExistence type="predicted"/>
<dbReference type="Pfam" id="PF07719">
    <property type="entry name" value="TPR_2"/>
    <property type="match status" value="1"/>
</dbReference>
<dbReference type="EMBL" id="CP088295">
    <property type="protein sequence ID" value="UUY04624.1"/>
    <property type="molecule type" value="Genomic_DNA"/>
</dbReference>
<keyword evidence="5" id="KW-1185">Reference proteome</keyword>
<dbReference type="PROSITE" id="PS50005">
    <property type="entry name" value="TPR"/>
    <property type="match status" value="1"/>
</dbReference>
<reference evidence="5" key="1">
    <citation type="submission" date="2021-11" db="EMBL/GenBank/DDBJ databases">
        <title>Cultivation dependent microbiological survey of springs from the worlds oldest radium mine currently devoted to the extraction of radon-saturated water.</title>
        <authorList>
            <person name="Kapinusova G."/>
            <person name="Smrhova T."/>
            <person name="Strejcek M."/>
            <person name="Suman J."/>
            <person name="Jani K."/>
            <person name="Pajer P."/>
            <person name="Uhlik O."/>
        </authorList>
    </citation>
    <scope>NUCLEOTIDE SEQUENCE [LARGE SCALE GENOMIC DNA]</scope>
    <source>
        <strain evidence="5">J379</strain>
    </source>
</reference>
<evidence type="ECO:0000256" key="1">
    <source>
        <dbReference type="ARBA" id="ARBA00022737"/>
    </source>
</evidence>
<dbReference type="SMART" id="SM00028">
    <property type="entry name" value="TPR"/>
    <property type="match status" value="3"/>
</dbReference>